<reference evidence="3 4" key="1">
    <citation type="submission" date="2018-01" db="EMBL/GenBank/DDBJ databases">
        <title>Complete genome sequence of Flavivirga eckloniae ECD14 isolated from seaweed Ecklonia cava.</title>
        <authorList>
            <person name="Lee J.H."/>
            <person name="Baik K.S."/>
            <person name="Seong C.N."/>
        </authorList>
    </citation>
    <scope>NUCLEOTIDE SEQUENCE [LARGE SCALE GENOMIC DNA]</scope>
    <source>
        <strain evidence="3 4">ECD14</strain>
    </source>
</reference>
<evidence type="ECO:0000256" key="1">
    <source>
        <dbReference type="SAM" id="SignalP"/>
    </source>
</evidence>
<dbReference type="Proteomes" id="UP000235826">
    <property type="component" value="Chromosome"/>
</dbReference>
<feature type="domain" description="Beta-lactamase-related" evidence="2">
    <location>
        <begin position="97"/>
        <end position="382"/>
    </location>
</feature>
<dbReference type="InterPro" id="IPR012338">
    <property type="entry name" value="Beta-lactam/transpept-like"/>
</dbReference>
<dbReference type="EMBL" id="CP025791">
    <property type="protein sequence ID" value="AUP81454.1"/>
    <property type="molecule type" value="Genomic_DNA"/>
</dbReference>
<dbReference type="InterPro" id="IPR001466">
    <property type="entry name" value="Beta-lactam-related"/>
</dbReference>
<name>A0A2K9PWM0_9FLAO</name>
<dbReference type="OrthoDB" id="1185352at2"/>
<dbReference type="PANTHER" id="PTHR43283:SF7">
    <property type="entry name" value="BETA-LACTAMASE-RELATED DOMAIN-CONTAINING PROTEIN"/>
    <property type="match status" value="1"/>
</dbReference>
<evidence type="ECO:0000313" key="3">
    <source>
        <dbReference type="EMBL" id="AUP81454.1"/>
    </source>
</evidence>
<evidence type="ECO:0000313" key="4">
    <source>
        <dbReference type="Proteomes" id="UP000235826"/>
    </source>
</evidence>
<evidence type="ECO:0000259" key="2">
    <source>
        <dbReference type="Pfam" id="PF00144"/>
    </source>
</evidence>
<dbReference type="Pfam" id="PF00144">
    <property type="entry name" value="Beta-lactamase"/>
    <property type="match status" value="1"/>
</dbReference>
<organism evidence="3 4">
    <name type="scientific">Flavivirga eckloniae</name>
    <dbReference type="NCBI Taxonomy" id="1803846"/>
    <lineage>
        <taxon>Bacteria</taxon>
        <taxon>Pseudomonadati</taxon>
        <taxon>Bacteroidota</taxon>
        <taxon>Flavobacteriia</taxon>
        <taxon>Flavobacteriales</taxon>
        <taxon>Flavobacteriaceae</taxon>
        <taxon>Flavivirga</taxon>
    </lineage>
</organism>
<sequence length="408" mass="45161">MIKMMKNTGLLLFTLLLLSNIGFAQQIDPAPKATVDQIKGAFRDVPDLQKAFIDASPKARKDGIPVGKLGADGGDKAMILKLAQEIGDSLHGKFDSFLIAHKDKLIFESYYSRGRINLPHPQASATKAHTGLALGRAIQLGYLTMDDLHKPLISFLKELDPTKFVVGAEKITLHKALTMRSGIRLSKEQRETFKKNPDLVKGQKEVQAWLTHSEPITSATQTFQYSGDPVLIMQVIDAVVPGSAKDFIKTELLDKMGITNYIWPTAFNGLPHAGSRARLTSRDMIKIGTLARNNGKWNGKQLIPEAYINKAISRILYTGDEEIHYGGKDVSKQGYGYYWWSANLKHGDKSYFAVSAQGGYGQFIVLIEELDLMVVFTGHDNDTNYLQIIAERILPAFDLNSSSAMSSN</sequence>
<dbReference type="Gene3D" id="3.40.710.10">
    <property type="entry name" value="DD-peptidase/beta-lactamase superfamily"/>
    <property type="match status" value="1"/>
</dbReference>
<feature type="chain" id="PRO_5014791640" evidence="1">
    <location>
        <begin position="25"/>
        <end position="408"/>
    </location>
</feature>
<accession>A0A2K9PWM0</accession>
<dbReference type="KEGG" id="fek:C1H87_23125"/>
<keyword evidence="3" id="KW-0378">Hydrolase</keyword>
<protein>
    <submittedName>
        <fullName evidence="3">Serine hydrolase</fullName>
    </submittedName>
</protein>
<dbReference type="AlphaFoldDB" id="A0A2K9PWM0"/>
<keyword evidence="4" id="KW-1185">Reference proteome</keyword>
<dbReference type="PANTHER" id="PTHR43283">
    <property type="entry name" value="BETA-LACTAMASE-RELATED"/>
    <property type="match status" value="1"/>
</dbReference>
<proteinExistence type="predicted"/>
<dbReference type="InterPro" id="IPR050789">
    <property type="entry name" value="Diverse_Enzym_Activities"/>
</dbReference>
<feature type="signal peptide" evidence="1">
    <location>
        <begin position="1"/>
        <end position="24"/>
    </location>
</feature>
<dbReference type="GO" id="GO:0016787">
    <property type="term" value="F:hydrolase activity"/>
    <property type="evidence" value="ECO:0007669"/>
    <property type="project" value="UniProtKB-KW"/>
</dbReference>
<gene>
    <name evidence="3" type="ORF">C1H87_23125</name>
</gene>
<dbReference type="SUPFAM" id="SSF56601">
    <property type="entry name" value="beta-lactamase/transpeptidase-like"/>
    <property type="match status" value="1"/>
</dbReference>
<keyword evidence="1" id="KW-0732">Signal</keyword>